<accession>A0AAD7ZAE9</accession>
<keyword evidence="5" id="KW-0539">Nucleus</keyword>
<dbReference type="FunFam" id="1.10.10.10:FF:000168">
    <property type="entry name" value="Replication protein A 32 kDa subunit"/>
    <property type="match status" value="1"/>
</dbReference>
<dbReference type="SUPFAM" id="SSF46785">
    <property type="entry name" value="Winged helix' DNA-binding domain"/>
    <property type="match status" value="1"/>
</dbReference>
<dbReference type="PANTHER" id="PTHR13989:SF16">
    <property type="entry name" value="REPLICATION PROTEIN A2"/>
    <property type="match status" value="1"/>
</dbReference>
<evidence type="ECO:0000256" key="2">
    <source>
        <dbReference type="ARBA" id="ARBA00007815"/>
    </source>
</evidence>
<dbReference type="InterPro" id="IPR014892">
    <property type="entry name" value="RPA_C"/>
</dbReference>
<dbReference type="CDD" id="cd04478">
    <property type="entry name" value="RPA2_DBD_D"/>
    <property type="match status" value="1"/>
</dbReference>
<dbReference type="InterPro" id="IPR036388">
    <property type="entry name" value="WH-like_DNA-bd_sf"/>
</dbReference>
<evidence type="ECO:0000313" key="8">
    <source>
        <dbReference type="EMBL" id="KAJ9576712.1"/>
    </source>
</evidence>
<dbReference type="GO" id="GO:0006260">
    <property type="term" value="P:DNA replication"/>
    <property type="evidence" value="ECO:0007669"/>
    <property type="project" value="UniProtKB-KW"/>
</dbReference>
<dbReference type="GO" id="GO:0035861">
    <property type="term" value="C:site of double-strand break"/>
    <property type="evidence" value="ECO:0007669"/>
    <property type="project" value="TreeGrafter"/>
</dbReference>
<dbReference type="Pfam" id="PF08784">
    <property type="entry name" value="RPA_C"/>
    <property type="match status" value="1"/>
</dbReference>
<dbReference type="GO" id="GO:0000781">
    <property type="term" value="C:chromosome, telomeric region"/>
    <property type="evidence" value="ECO:0007669"/>
    <property type="project" value="TreeGrafter"/>
</dbReference>
<dbReference type="Proteomes" id="UP001233999">
    <property type="component" value="Unassembled WGS sequence"/>
</dbReference>
<dbReference type="SUPFAM" id="SSF50249">
    <property type="entry name" value="Nucleic acid-binding proteins"/>
    <property type="match status" value="1"/>
</dbReference>
<dbReference type="Gene3D" id="2.40.50.140">
    <property type="entry name" value="Nucleic acid-binding proteins"/>
    <property type="match status" value="1"/>
</dbReference>
<evidence type="ECO:0000256" key="5">
    <source>
        <dbReference type="ARBA" id="ARBA00023242"/>
    </source>
</evidence>
<dbReference type="InterPro" id="IPR036390">
    <property type="entry name" value="WH_DNA-bd_sf"/>
</dbReference>
<dbReference type="AlphaFoldDB" id="A0AAD7ZAE9"/>
<feature type="region of interest" description="Disordered" evidence="6">
    <location>
        <begin position="1"/>
        <end position="26"/>
    </location>
</feature>
<dbReference type="GO" id="GO:0003697">
    <property type="term" value="F:single-stranded DNA binding"/>
    <property type="evidence" value="ECO:0007669"/>
    <property type="project" value="TreeGrafter"/>
</dbReference>
<evidence type="ECO:0000256" key="1">
    <source>
        <dbReference type="ARBA" id="ARBA00004123"/>
    </source>
</evidence>
<dbReference type="GO" id="GO:0000724">
    <property type="term" value="P:double-strand break repair via homologous recombination"/>
    <property type="evidence" value="ECO:0007669"/>
    <property type="project" value="TreeGrafter"/>
</dbReference>
<comment type="caution">
    <text evidence="8">The sequence shown here is derived from an EMBL/GenBank/DDBJ whole genome shotgun (WGS) entry which is preliminary data.</text>
</comment>
<dbReference type="Gene3D" id="1.10.10.10">
    <property type="entry name" value="Winged helix-like DNA-binding domain superfamily/Winged helix DNA-binding domain"/>
    <property type="match status" value="1"/>
</dbReference>
<keyword evidence="4" id="KW-0238">DNA-binding</keyword>
<keyword evidence="3" id="KW-0235">DNA replication</keyword>
<reference evidence="8" key="2">
    <citation type="submission" date="2023-05" db="EMBL/GenBank/DDBJ databases">
        <authorList>
            <person name="Fouks B."/>
        </authorList>
    </citation>
    <scope>NUCLEOTIDE SEQUENCE</scope>
    <source>
        <strain evidence="8">Stay&amp;Tobe</strain>
        <tissue evidence="8">Testes</tissue>
    </source>
</reference>
<evidence type="ECO:0000256" key="4">
    <source>
        <dbReference type="ARBA" id="ARBA00023125"/>
    </source>
</evidence>
<comment type="subcellular location">
    <subcellularLocation>
        <location evidence="1">Nucleus</location>
    </subcellularLocation>
</comment>
<feature type="domain" description="Replication protein A C-terminal" evidence="7">
    <location>
        <begin position="165"/>
        <end position="250"/>
    </location>
</feature>
<name>A0AAD7ZAE9_DIPPU</name>
<dbReference type="PANTHER" id="PTHR13989">
    <property type="entry name" value="REPLICATION PROTEIN A-RELATED"/>
    <property type="match status" value="1"/>
</dbReference>
<evidence type="ECO:0000313" key="9">
    <source>
        <dbReference type="Proteomes" id="UP001233999"/>
    </source>
</evidence>
<dbReference type="PIRSF" id="PIRSF036949">
    <property type="entry name" value="RPA32"/>
    <property type="match status" value="1"/>
</dbReference>
<keyword evidence="9" id="KW-1185">Reference proteome</keyword>
<dbReference type="GO" id="GO:0005662">
    <property type="term" value="C:DNA replication factor A complex"/>
    <property type="evidence" value="ECO:0007669"/>
    <property type="project" value="TreeGrafter"/>
</dbReference>
<dbReference type="InterPro" id="IPR012340">
    <property type="entry name" value="NA-bd_OB-fold"/>
</dbReference>
<comment type="similarity">
    <text evidence="2">Belongs to the replication factor A protein 2 family.</text>
</comment>
<dbReference type="EMBL" id="JASPKZ010009473">
    <property type="protein sequence ID" value="KAJ9576712.1"/>
    <property type="molecule type" value="Genomic_DNA"/>
</dbReference>
<proteinExistence type="inferred from homology"/>
<protein>
    <recommendedName>
        <fullName evidence="7">Replication protein A C-terminal domain-containing protein</fullName>
    </recommendedName>
</protein>
<gene>
    <name evidence="8" type="ORF">L9F63_025393</name>
</gene>
<dbReference type="GO" id="GO:0006289">
    <property type="term" value="P:nucleotide-excision repair"/>
    <property type="evidence" value="ECO:0007669"/>
    <property type="project" value="TreeGrafter"/>
</dbReference>
<sequence length="257" mass="28940">MFDNDSFNQGGGFMPQGSFASPANQQKSAQRQNNIFPVCVRQILEAPEDGLSFGSTSVQMIELVAIVRKIAVESSNVEYELDDNTGSMSGFYWLQADEKTDEMPTIPPVVENSYYRVYGTIRTLQGRKYVQIIRITALKDLNELTMHLLEVMHKPMLLQKLSNSDSVKVSMADTSMSNSFMSTSNVSTVTGFNPQQQKVYNVILRSRQDIGIHKSEVVKQLEGQMSSREILPVIEFLSTEGHIYSTIDDDHFRCTDN</sequence>
<reference evidence="8" key="1">
    <citation type="journal article" date="2023" name="IScience">
        <title>Live-bearing cockroach genome reveals convergent evolutionary mechanisms linked to viviparity in insects and beyond.</title>
        <authorList>
            <person name="Fouks B."/>
            <person name="Harrison M.C."/>
            <person name="Mikhailova A.A."/>
            <person name="Marchal E."/>
            <person name="English S."/>
            <person name="Carruthers M."/>
            <person name="Jennings E.C."/>
            <person name="Chiamaka E.L."/>
            <person name="Frigard R.A."/>
            <person name="Pippel M."/>
            <person name="Attardo G.M."/>
            <person name="Benoit J.B."/>
            <person name="Bornberg-Bauer E."/>
            <person name="Tobe S.S."/>
        </authorList>
    </citation>
    <scope>NUCLEOTIDE SEQUENCE</scope>
    <source>
        <strain evidence="8">Stay&amp;Tobe</strain>
    </source>
</reference>
<dbReference type="InterPro" id="IPR040260">
    <property type="entry name" value="RFA2-like"/>
</dbReference>
<organism evidence="8 9">
    <name type="scientific">Diploptera punctata</name>
    <name type="common">Pacific beetle cockroach</name>
    <dbReference type="NCBI Taxonomy" id="6984"/>
    <lineage>
        <taxon>Eukaryota</taxon>
        <taxon>Metazoa</taxon>
        <taxon>Ecdysozoa</taxon>
        <taxon>Arthropoda</taxon>
        <taxon>Hexapoda</taxon>
        <taxon>Insecta</taxon>
        <taxon>Pterygota</taxon>
        <taxon>Neoptera</taxon>
        <taxon>Polyneoptera</taxon>
        <taxon>Dictyoptera</taxon>
        <taxon>Blattodea</taxon>
        <taxon>Blaberoidea</taxon>
        <taxon>Blaberidae</taxon>
        <taxon>Diplopterinae</taxon>
        <taxon>Diploptera</taxon>
    </lineage>
</organism>
<evidence type="ECO:0000259" key="7">
    <source>
        <dbReference type="Pfam" id="PF08784"/>
    </source>
</evidence>
<dbReference type="InterPro" id="IPR014646">
    <property type="entry name" value="Rfa2/RPA32"/>
</dbReference>
<evidence type="ECO:0000256" key="3">
    <source>
        <dbReference type="ARBA" id="ARBA00022705"/>
    </source>
</evidence>
<evidence type="ECO:0000256" key="6">
    <source>
        <dbReference type="SAM" id="MobiDB-lite"/>
    </source>
</evidence>